<feature type="transmembrane region" description="Helical" evidence="1">
    <location>
        <begin position="54"/>
        <end position="73"/>
    </location>
</feature>
<dbReference type="AlphaFoldDB" id="A0A0S7XMS0"/>
<dbReference type="EMBL" id="LIZX01000232">
    <property type="protein sequence ID" value="KPJ63547.1"/>
    <property type="molecule type" value="Genomic_DNA"/>
</dbReference>
<evidence type="ECO:0000256" key="1">
    <source>
        <dbReference type="SAM" id="Phobius"/>
    </source>
</evidence>
<comment type="caution">
    <text evidence="2">The sequence shown here is derived from an EMBL/GenBank/DDBJ whole genome shotgun (WGS) entry which is preliminary data.</text>
</comment>
<protein>
    <submittedName>
        <fullName evidence="2">Uncharacterized protein</fullName>
    </submittedName>
</protein>
<keyword evidence="1" id="KW-0812">Transmembrane</keyword>
<feature type="transmembrane region" description="Helical" evidence="1">
    <location>
        <begin position="20"/>
        <end position="39"/>
    </location>
</feature>
<name>A0A0S7XMS0_UNCSA</name>
<organism evidence="2 3">
    <name type="scientific">candidate division WOR-1 bacterium DG_54_3</name>
    <dbReference type="NCBI Taxonomy" id="1703775"/>
    <lineage>
        <taxon>Bacteria</taxon>
        <taxon>Bacillati</taxon>
        <taxon>Saganbacteria</taxon>
    </lineage>
</organism>
<gene>
    <name evidence="2" type="ORF">AMJ44_14380</name>
</gene>
<evidence type="ECO:0000313" key="2">
    <source>
        <dbReference type="EMBL" id="KPJ63547.1"/>
    </source>
</evidence>
<sequence>MKQATEDLNIDQTHTKLLNLGLLLDVFVPAVLFSLGLFLRSQAVGAKSSEGLDILLWILLGVSAGEVLAIHLIKKKILFTQNMPKVKEQSVSLEQMFLRSTLILFSLSLSPAIYGFVYFLLGGMVERFVLFIAITLLCFL</sequence>
<dbReference type="Proteomes" id="UP000051861">
    <property type="component" value="Unassembled WGS sequence"/>
</dbReference>
<evidence type="ECO:0000313" key="3">
    <source>
        <dbReference type="Proteomes" id="UP000051861"/>
    </source>
</evidence>
<proteinExistence type="predicted"/>
<reference evidence="2 3" key="1">
    <citation type="journal article" date="2015" name="Microbiome">
        <title>Genomic resolution of linkages in carbon, nitrogen, and sulfur cycling among widespread estuary sediment bacteria.</title>
        <authorList>
            <person name="Baker B.J."/>
            <person name="Lazar C.S."/>
            <person name="Teske A.P."/>
            <person name="Dick G.J."/>
        </authorList>
    </citation>
    <scope>NUCLEOTIDE SEQUENCE [LARGE SCALE GENOMIC DNA]</scope>
    <source>
        <strain evidence="2">DG_54_3</strain>
    </source>
</reference>
<accession>A0A0S7XMS0</accession>
<feature type="non-terminal residue" evidence="2">
    <location>
        <position position="140"/>
    </location>
</feature>
<keyword evidence="1" id="KW-1133">Transmembrane helix</keyword>
<keyword evidence="1" id="KW-0472">Membrane</keyword>